<keyword evidence="7" id="KW-1185">Reference proteome</keyword>
<dbReference type="OrthoDB" id="5289754at2"/>
<evidence type="ECO:0000259" key="5">
    <source>
        <dbReference type="PROSITE" id="PS50931"/>
    </source>
</evidence>
<dbReference type="Gene3D" id="3.40.190.10">
    <property type="entry name" value="Periplasmic binding protein-like II"/>
    <property type="match status" value="2"/>
</dbReference>
<dbReference type="InterPro" id="IPR036388">
    <property type="entry name" value="WH-like_DNA-bd_sf"/>
</dbReference>
<dbReference type="EMBL" id="LT629748">
    <property type="protein sequence ID" value="SDS23664.1"/>
    <property type="molecule type" value="Genomic_DNA"/>
</dbReference>
<dbReference type="RefSeq" id="WP_090272737.1">
    <property type="nucleotide sequence ID" value="NZ_LT629748.1"/>
</dbReference>
<evidence type="ECO:0000256" key="4">
    <source>
        <dbReference type="ARBA" id="ARBA00023163"/>
    </source>
</evidence>
<dbReference type="PANTHER" id="PTHR30126">
    <property type="entry name" value="HTH-TYPE TRANSCRIPTIONAL REGULATOR"/>
    <property type="match status" value="1"/>
</dbReference>
<evidence type="ECO:0000313" key="7">
    <source>
        <dbReference type="Proteomes" id="UP000243426"/>
    </source>
</evidence>
<organism evidence="6 7">
    <name type="scientific">Halopseudomonas litoralis</name>
    <dbReference type="NCBI Taxonomy" id="797277"/>
    <lineage>
        <taxon>Bacteria</taxon>
        <taxon>Pseudomonadati</taxon>
        <taxon>Pseudomonadota</taxon>
        <taxon>Gammaproteobacteria</taxon>
        <taxon>Pseudomonadales</taxon>
        <taxon>Pseudomonadaceae</taxon>
        <taxon>Halopseudomonas</taxon>
    </lineage>
</organism>
<name>A0A1H1QJR7_9GAMM</name>
<evidence type="ECO:0000256" key="2">
    <source>
        <dbReference type="ARBA" id="ARBA00023015"/>
    </source>
</evidence>
<evidence type="ECO:0000256" key="1">
    <source>
        <dbReference type="ARBA" id="ARBA00009437"/>
    </source>
</evidence>
<reference evidence="7" key="1">
    <citation type="submission" date="2016-10" db="EMBL/GenBank/DDBJ databases">
        <authorList>
            <person name="Varghese N."/>
            <person name="Submissions S."/>
        </authorList>
    </citation>
    <scope>NUCLEOTIDE SEQUENCE [LARGE SCALE GENOMIC DNA]</scope>
    <source>
        <strain evidence="7">2SM5</strain>
    </source>
</reference>
<accession>A0A1H1QJR7</accession>
<sequence length="298" mass="31978">MLNLVWIKTLVALLQHRSFQVTADRLGIAQPTVTQHIQKLEEQLQVGLVVRGRTGCQPTPEALLLLPYAESMLKLNERAMAAISGRDLRVGASSNIGIYILQPYVRSFVTAEHSPDLELAIGSNPIIAQKLQNAEVDVAVMEWWQPQTGFQARSWRKEPLVLIVPPTHPYAALSQVGPEHLAGMELIGGESGTGTGRLLDRYFAHGSAIPGVSMQLGSTEAVKQAVKAGLGISLVLASTVTEEVQTGSLCAVPFSGAGLDKELMVVWRENPAKSDQLPDFVSHLLNGGGGSLLSTGHI</sequence>
<dbReference type="SUPFAM" id="SSF53850">
    <property type="entry name" value="Periplasmic binding protein-like II"/>
    <property type="match status" value="1"/>
</dbReference>
<proteinExistence type="inferred from homology"/>
<keyword evidence="4" id="KW-0804">Transcription</keyword>
<dbReference type="CDD" id="cd00090">
    <property type="entry name" value="HTH_ARSR"/>
    <property type="match status" value="1"/>
</dbReference>
<protein>
    <submittedName>
        <fullName evidence="6">DNA-binding transcriptional regulator, LysR family</fullName>
    </submittedName>
</protein>
<gene>
    <name evidence="6" type="ORF">SAMN05216198_1502</name>
</gene>
<dbReference type="Proteomes" id="UP000243426">
    <property type="component" value="Chromosome I"/>
</dbReference>
<dbReference type="Gene3D" id="1.10.10.10">
    <property type="entry name" value="Winged helix-like DNA-binding domain superfamily/Winged helix DNA-binding domain"/>
    <property type="match status" value="1"/>
</dbReference>
<keyword evidence="3 6" id="KW-0238">DNA-binding</keyword>
<dbReference type="InterPro" id="IPR011991">
    <property type="entry name" value="ArsR-like_HTH"/>
</dbReference>
<dbReference type="STRING" id="797277.SAMN05216198_1502"/>
<dbReference type="Pfam" id="PF00126">
    <property type="entry name" value="HTH_1"/>
    <property type="match status" value="1"/>
</dbReference>
<evidence type="ECO:0000313" key="6">
    <source>
        <dbReference type="EMBL" id="SDS23664.1"/>
    </source>
</evidence>
<dbReference type="SUPFAM" id="SSF46785">
    <property type="entry name" value="Winged helix' DNA-binding domain"/>
    <property type="match status" value="1"/>
</dbReference>
<feature type="domain" description="HTH lysR-type" evidence="5">
    <location>
        <begin position="2"/>
        <end position="59"/>
    </location>
</feature>
<dbReference type="InterPro" id="IPR000847">
    <property type="entry name" value="LysR_HTH_N"/>
</dbReference>
<dbReference type="InterPro" id="IPR005119">
    <property type="entry name" value="LysR_subst-bd"/>
</dbReference>
<dbReference type="PROSITE" id="PS50931">
    <property type="entry name" value="HTH_LYSR"/>
    <property type="match status" value="1"/>
</dbReference>
<evidence type="ECO:0000256" key="3">
    <source>
        <dbReference type="ARBA" id="ARBA00023125"/>
    </source>
</evidence>
<comment type="similarity">
    <text evidence="1">Belongs to the LysR transcriptional regulatory family.</text>
</comment>
<dbReference type="InterPro" id="IPR036390">
    <property type="entry name" value="WH_DNA-bd_sf"/>
</dbReference>
<dbReference type="GO" id="GO:0003700">
    <property type="term" value="F:DNA-binding transcription factor activity"/>
    <property type="evidence" value="ECO:0007669"/>
    <property type="project" value="InterPro"/>
</dbReference>
<dbReference type="PANTHER" id="PTHR30126:SF39">
    <property type="entry name" value="HTH-TYPE TRANSCRIPTIONAL REGULATOR CYSL"/>
    <property type="match status" value="1"/>
</dbReference>
<keyword evidence="2" id="KW-0805">Transcription regulation</keyword>
<dbReference type="Pfam" id="PF03466">
    <property type="entry name" value="LysR_substrate"/>
    <property type="match status" value="1"/>
</dbReference>
<dbReference type="GO" id="GO:0000976">
    <property type="term" value="F:transcription cis-regulatory region binding"/>
    <property type="evidence" value="ECO:0007669"/>
    <property type="project" value="TreeGrafter"/>
</dbReference>
<dbReference type="AlphaFoldDB" id="A0A1H1QJR7"/>